<dbReference type="EMBL" id="UYRT01095294">
    <property type="protein sequence ID" value="VDN40163.1"/>
    <property type="molecule type" value="Genomic_DNA"/>
</dbReference>
<dbReference type="OrthoDB" id="5872181at2759"/>
<organism evidence="4">
    <name type="scientific">Gongylonema pulchrum</name>
    <dbReference type="NCBI Taxonomy" id="637853"/>
    <lineage>
        <taxon>Eukaryota</taxon>
        <taxon>Metazoa</taxon>
        <taxon>Ecdysozoa</taxon>
        <taxon>Nematoda</taxon>
        <taxon>Chromadorea</taxon>
        <taxon>Rhabditida</taxon>
        <taxon>Spirurina</taxon>
        <taxon>Spiruromorpha</taxon>
        <taxon>Spiruroidea</taxon>
        <taxon>Gongylonematidae</taxon>
        <taxon>Gongylonema</taxon>
    </lineage>
</organism>
<sequence>MEKIRKQGTPGAFYIASATLAQAIVAVIAMLGMRIYAKIARFIVIFPLICFTACTIYAMCYAGLWNTIGSIAEGFSPNRQEFMSIESWSVAALHASIACGKPTGSARIARHRKRNLE</sequence>
<keyword evidence="3" id="KW-1185">Reference proteome</keyword>
<evidence type="ECO:0000313" key="2">
    <source>
        <dbReference type="EMBL" id="VDN40163.1"/>
    </source>
</evidence>
<dbReference type="AlphaFoldDB" id="A0A183ENI2"/>
<dbReference type="WBParaSite" id="GPUH_0002255001-mRNA-1">
    <property type="protein sequence ID" value="GPUH_0002255001-mRNA-1"/>
    <property type="gene ID" value="GPUH_0002255001"/>
</dbReference>
<evidence type="ECO:0000313" key="3">
    <source>
        <dbReference type="Proteomes" id="UP000271098"/>
    </source>
</evidence>
<reference evidence="2 3" key="2">
    <citation type="submission" date="2018-11" db="EMBL/GenBank/DDBJ databases">
        <authorList>
            <consortium name="Pathogen Informatics"/>
        </authorList>
    </citation>
    <scope>NUCLEOTIDE SEQUENCE [LARGE SCALE GENOMIC DNA]</scope>
</reference>
<gene>
    <name evidence="2" type="ORF">GPUH_LOCUS22525</name>
</gene>
<keyword evidence="1" id="KW-1133">Transmembrane helix</keyword>
<protein>
    <submittedName>
        <fullName evidence="4">Ammonium_transp domain-containing protein</fullName>
    </submittedName>
</protein>
<evidence type="ECO:0000256" key="1">
    <source>
        <dbReference type="SAM" id="Phobius"/>
    </source>
</evidence>
<proteinExistence type="predicted"/>
<dbReference type="Proteomes" id="UP000271098">
    <property type="component" value="Unassembled WGS sequence"/>
</dbReference>
<reference evidence="4" key="1">
    <citation type="submission" date="2016-06" db="UniProtKB">
        <authorList>
            <consortium name="WormBaseParasite"/>
        </authorList>
    </citation>
    <scope>IDENTIFICATION</scope>
</reference>
<feature type="transmembrane region" description="Helical" evidence="1">
    <location>
        <begin position="39"/>
        <end position="64"/>
    </location>
</feature>
<feature type="transmembrane region" description="Helical" evidence="1">
    <location>
        <begin position="12"/>
        <end position="33"/>
    </location>
</feature>
<name>A0A183ENI2_9BILA</name>
<accession>A0A183ENI2</accession>
<evidence type="ECO:0000313" key="4">
    <source>
        <dbReference type="WBParaSite" id="GPUH_0002255001-mRNA-1"/>
    </source>
</evidence>
<keyword evidence="1" id="KW-0472">Membrane</keyword>
<keyword evidence="1" id="KW-0812">Transmembrane</keyword>